<dbReference type="GO" id="GO:1990351">
    <property type="term" value="C:transporter complex"/>
    <property type="evidence" value="ECO:0007669"/>
    <property type="project" value="TreeGrafter"/>
</dbReference>
<keyword evidence="1" id="KW-0472">Membrane</keyword>
<dbReference type="InterPro" id="IPR050218">
    <property type="entry name" value="LptD"/>
</dbReference>
<comment type="caution">
    <text evidence="1">Lacks conserved residue(s) required for the propagation of feature annotation.</text>
</comment>
<comment type="subcellular location">
    <subcellularLocation>
        <location evidence="1">Cell outer membrane</location>
    </subcellularLocation>
</comment>
<organism evidence="3 4">
    <name type="scientific">Devosia oryzisoli</name>
    <dbReference type="NCBI Taxonomy" id="2774138"/>
    <lineage>
        <taxon>Bacteria</taxon>
        <taxon>Pseudomonadati</taxon>
        <taxon>Pseudomonadota</taxon>
        <taxon>Alphaproteobacteria</taxon>
        <taxon>Hyphomicrobiales</taxon>
        <taxon>Devosiaceae</taxon>
        <taxon>Devosia</taxon>
    </lineage>
</organism>
<dbReference type="Gene3D" id="2.60.450.10">
    <property type="entry name" value="Lipopolysaccharide (LPS) transport protein A like domain"/>
    <property type="match status" value="1"/>
</dbReference>
<dbReference type="PANTHER" id="PTHR30189">
    <property type="entry name" value="LPS-ASSEMBLY PROTEIN"/>
    <property type="match status" value="1"/>
</dbReference>
<evidence type="ECO:0000313" key="3">
    <source>
        <dbReference type="EMBL" id="MBD8067187.1"/>
    </source>
</evidence>
<comment type="similarity">
    <text evidence="1">Belongs to the LptD family.</text>
</comment>
<comment type="caution">
    <text evidence="3">The sequence shown here is derived from an EMBL/GenBank/DDBJ whole genome shotgun (WGS) entry which is preliminary data.</text>
</comment>
<evidence type="ECO:0000256" key="1">
    <source>
        <dbReference type="HAMAP-Rule" id="MF_01411"/>
    </source>
</evidence>
<keyword evidence="1" id="KW-0998">Cell outer membrane</keyword>
<dbReference type="EMBL" id="JACYFU010000006">
    <property type="protein sequence ID" value="MBD8067187.1"/>
    <property type="molecule type" value="Genomic_DNA"/>
</dbReference>
<dbReference type="GO" id="GO:0009279">
    <property type="term" value="C:cell outer membrane"/>
    <property type="evidence" value="ECO:0007669"/>
    <property type="project" value="UniProtKB-SubCell"/>
</dbReference>
<dbReference type="InterPro" id="IPR020889">
    <property type="entry name" value="LipoPS_assembly_LptD"/>
</dbReference>
<dbReference type="Proteomes" id="UP000654108">
    <property type="component" value="Unassembled WGS sequence"/>
</dbReference>
<dbReference type="HAMAP" id="MF_01411">
    <property type="entry name" value="LPS_assembly_LptD"/>
    <property type="match status" value="1"/>
</dbReference>
<dbReference type="GO" id="GO:0015920">
    <property type="term" value="P:lipopolysaccharide transport"/>
    <property type="evidence" value="ECO:0007669"/>
    <property type="project" value="InterPro"/>
</dbReference>
<evidence type="ECO:0000313" key="4">
    <source>
        <dbReference type="Proteomes" id="UP000654108"/>
    </source>
</evidence>
<reference evidence="3" key="1">
    <citation type="submission" date="2020-09" db="EMBL/GenBank/DDBJ databases">
        <title>Genome seq and assembly of Devosia sp.</title>
        <authorList>
            <person name="Chhetri G."/>
        </authorList>
    </citation>
    <scope>NUCLEOTIDE SEQUENCE</scope>
    <source>
        <strain evidence="3">PTR5</strain>
    </source>
</reference>
<feature type="chain" id="PRO_5038187758" description="LPS-assembly protein LptD" evidence="1">
    <location>
        <begin position="32"/>
        <end position="766"/>
    </location>
</feature>
<dbReference type="PANTHER" id="PTHR30189:SF1">
    <property type="entry name" value="LPS-ASSEMBLY PROTEIN LPTD"/>
    <property type="match status" value="1"/>
</dbReference>
<evidence type="ECO:0000259" key="2">
    <source>
        <dbReference type="Pfam" id="PF04453"/>
    </source>
</evidence>
<dbReference type="GO" id="GO:0043165">
    <property type="term" value="P:Gram-negative-bacterium-type cell outer membrane assembly"/>
    <property type="evidence" value="ECO:0007669"/>
    <property type="project" value="UniProtKB-UniRule"/>
</dbReference>
<dbReference type="RefSeq" id="WP_191778038.1">
    <property type="nucleotide sequence ID" value="NZ_JACYFU010000006.1"/>
</dbReference>
<name>A0A927IUR2_9HYPH</name>
<feature type="signal peptide" evidence="1">
    <location>
        <begin position="1"/>
        <end position="31"/>
    </location>
</feature>
<feature type="domain" description="LptD C-terminal" evidence="2">
    <location>
        <begin position="306"/>
        <end position="692"/>
    </location>
</feature>
<dbReference type="InterPro" id="IPR007543">
    <property type="entry name" value="LptD_C"/>
</dbReference>
<keyword evidence="1" id="KW-0732">Signal</keyword>
<accession>A0A927IUR2</accession>
<gene>
    <name evidence="1" type="primary">lptD</name>
    <name evidence="3" type="ORF">IC608_17085</name>
</gene>
<sequence length="766" mass="81995" precursor="true">MRPNDRRIRPYRLALSLLAAGCALLPLAVHAQGLVPPDFFNAPVDPAAPTAVEADELVFDAVNNVINANGDVVVRASGYTLAGNRLVYRRTSGELDFVGDVVITDPSGNVSRSANLKVTGGLKQAFLDSLTITGYDGSRITADSADYDSAVQTILTRASYAPCGECIDAQGRRIGWSVSAAKVTYTKADGSVALEQPSLALLGVPVAWLPYLWIPNLSNEALQRIPRPSLAYSEEIGLKVEVPFSVYSSKFTDIILSPALVSGQGFLMGAEWVQRFDKGAFQVKASGLYQFNPDAFDFADARREWRGAIQTSGQFVPVEDWTVGFAYAAFTDSAYFEDYFINPGRAAINEVYATHLTADTYIDARVQQYNLLGDNTDQSRDQQGIALPNLRAEHTFRFGPDLGQLDVEGKLLGFTRKADRRAVVNGVPYDYAYAGNRLHGMAQARWQNQYIVGGVVATPFAGVRVDGSYYDGNSLLPSAPPEQALVGATPIAAIDVRYPLVASSPGVTHLVEPIGQIVYRGSDQSAPGITNEDAQSVVLDDTNLFSYNRFTGIDRQETGLRANIGARYLADFNDGSHFELVAGQSFQLVGPNSFALGDQVNAGVGSGLETASSYAVLGAYGRLESGFTGSGKLQLDADDFTIARGGLGVGYAADGWAAALNYRYTEAVRAAGQLRDQNEIGADVTVPVAEYWSVSASAYWDINANSYLLAGAGLNYDDGFLQFGANATRTGPTHVSPDETRVLATFKLKAPAGFNAGYSGAVPLGN</sequence>
<protein>
    <recommendedName>
        <fullName evidence="1">LPS-assembly protein LptD</fullName>
    </recommendedName>
</protein>
<comment type="function">
    <text evidence="1">Involved in the assembly of lipopolysaccharide (LPS) at the surface of the outer membrane.</text>
</comment>
<keyword evidence="4" id="KW-1185">Reference proteome</keyword>
<dbReference type="Pfam" id="PF04453">
    <property type="entry name" value="LptD"/>
    <property type="match status" value="1"/>
</dbReference>
<comment type="subunit">
    <text evidence="1">Component of the lipopolysaccharide transport and assembly complex.</text>
</comment>
<proteinExistence type="inferred from homology"/>
<dbReference type="AlphaFoldDB" id="A0A927IUR2"/>